<keyword evidence="5" id="KW-0378">Hydrolase</keyword>
<dbReference type="PROSITE" id="PS51257">
    <property type="entry name" value="PROKAR_LIPOPROTEIN"/>
    <property type="match status" value="1"/>
</dbReference>
<dbReference type="InterPro" id="IPR008753">
    <property type="entry name" value="Peptidase_M13_N"/>
</dbReference>
<evidence type="ECO:0000313" key="11">
    <source>
        <dbReference type="Proteomes" id="UP001062165"/>
    </source>
</evidence>
<evidence type="ECO:0000256" key="4">
    <source>
        <dbReference type="ARBA" id="ARBA00022723"/>
    </source>
</evidence>
<feature type="domain" description="Peptidase M13 C-terminal" evidence="8">
    <location>
        <begin position="481"/>
        <end position="683"/>
    </location>
</feature>
<comment type="cofactor">
    <cofactor evidence="1">
        <name>Zn(2+)</name>
        <dbReference type="ChEBI" id="CHEBI:29105"/>
    </cofactor>
</comment>
<name>A0ABY6CVL0_9BACT</name>
<dbReference type="PRINTS" id="PR00786">
    <property type="entry name" value="NEPRILYSIN"/>
</dbReference>
<protein>
    <submittedName>
        <fullName evidence="10">M13 family metallopeptidase</fullName>
    </submittedName>
</protein>
<evidence type="ECO:0000256" key="3">
    <source>
        <dbReference type="ARBA" id="ARBA00022670"/>
    </source>
</evidence>
<dbReference type="EMBL" id="CP106735">
    <property type="protein sequence ID" value="UXX77946.1"/>
    <property type="molecule type" value="Genomic_DNA"/>
</dbReference>
<accession>A0ABY6CVL0</accession>
<dbReference type="CDD" id="cd08662">
    <property type="entry name" value="M13"/>
    <property type="match status" value="1"/>
</dbReference>
<dbReference type="PANTHER" id="PTHR11733">
    <property type="entry name" value="ZINC METALLOPROTEASE FAMILY M13 NEPRILYSIN-RELATED"/>
    <property type="match status" value="1"/>
</dbReference>
<evidence type="ECO:0000256" key="5">
    <source>
        <dbReference type="ARBA" id="ARBA00022801"/>
    </source>
</evidence>
<reference evidence="10" key="1">
    <citation type="submission" date="2022-10" db="EMBL/GenBank/DDBJ databases">
        <title>Comparative genomics and taxonomic characterization of three novel marine species of genus Reichenbachiella exhibiting antioxidant and polysaccharide degradation activities.</title>
        <authorList>
            <person name="Muhammad N."/>
            <person name="Lee Y.-J."/>
            <person name="Ko J."/>
            <person name="Kim S.-G."/>
        </authorList>
    </citation>
    <scope>NUCLEOTIDE SEQUENCE</scope>
    <source>
        <strain evidence="10">Wsw4-B4</strain>
    </source>
</reference>
<evidence type="ECO:0000256" key="7">
    <source>
        <dbReference type="ARBA" id="ARBA00023049"/>
    </source>
</evidence>
<evidence type="ECO:0000256" key="1">
    <source>
        <dbReference type="ARBA" id="ARBA00001947"/>
    </source>
</evidence>
<keyword evidence="11" id="KW-1185">Reference proteome</keyword>
<evidence type="ECO:0000259" key="8">
    <source>
        <dbReference type="Pfam" id="PF01431"/>
    </source>
</evidence>
<dbReference type="PANTHER" id="PTHR11733:SF167">
    <property type="entry name" value="FI17812P1-RELATED"/>
    <property type="match status" value="1"/>
</dbReference>
<gene>
    <name evidence="10" type="ORF">N7E81_11275</name>
</gene>
<keyword evidence="3" id="KW-0645">Protease</keyword>
<dbReference type="Pfam" id="PF05649">
    <property type="entry name" value="Peptidase_M13_N"/>
    <property type="match status" value="1"/>
</dbReference>
<dbReference type="InterPro" id="IPR024079">
    <property type="entry name" value="MetalloPept_cat_dom_sf"/>
</dbReference>
<dbReference type="SUPFAM" id="SSF55486">
    <property type="entry name" value="Metalloproteases ('zincins'), catalytic domain"/>
    <property type="match status" value="1"/>
</dbReference>
<proteinExistence type="inferred from homology"/>
<dbReference type="Proteomes" id="UP001062165">
    <property type="component" value="Chromosome"/>
</dbReference>
<dbReference type="RefSeq" id="WP_263049693.1">
    <property type="nucleotide sequence ID" value="NZ_CP106735.1"/>
</dbReference>
<keyword evidence="7" id="KW-0482">Metalloprotease</keyword>
<dbReference type="InterPro" id="IPR000718">
    <property type="entry name" value="Peptidase_M13"/>
</dbReference>
<dbReference type="Pfam" id="PF01431">
    <property type="entry name" value="Peptidase_M13"/>
    <property type="match status" value="1"/>
</dbReference>
<evidence type="ECO:0000256" key="2">
    <source>
        <dbReference type="ARBA" id="ARBA00007357"/>
    </source>
</evidence>
<dbReference type="PROSITE" id="PS51885">
    <property type="entry name" value="NEPRILYSIN"/>
    <property type="match status" value="1"/>
</dbReference>
<keyword evidence="4" id="KW-0479">Metal-binding</keyword>
<dbReference type="Gene3D" id="1.10.1380.10">
    <property type="entry name" value="Neutral endopeptidase , domain2"/>
    <property type="match status" value="1"/>
</dbReference>
<feature type="domain" description="Peptidase M13 N-terminal" evidence="9">
    <location>
        <begin position="49"/>
        <end position="429"/>
    </location>
</feature>
<dbReference type="InterPro" id="IPR042089">
    <property type="entry name" value="Peptidase_M13_dom_2"/>
</dbReference>
<dbReference type="Gene3D" id="3.40.390.10">
    <property type="entry name" value="Collagenase (Catalytic Domain)"/>
    <property type="match status" value="1"/>
</dbReference>
<sequence>MIKLKTYTKIFLLASAVLILGCEPTNQESKEEVEVVSLDLSLRDTTTLPSQNFYRYANGTWLDKTEIPADRSAWGSFHELFENNEKVLSFVLEQATKGELYDENSNEIKAANFYASAMDSLAIEQQGTEPLMPMLARIDELVSKDDMEGTLSALQMIGVTPLFNIYVGIDDKQTDRYIMNVTQSGLGLPDRDYYFREDKTGQDIIAGYKAFITKIFVLVGEDSLAAASKAENIYALEAELAANSMTRLERRNPETNYNKITLAELQENSSWLDWNRFFKGIGVNGISEINVNQLDYITKLTDVIGSANLADIKDYLKLRLISSNTGYLSNDFVMTAFNFYSKQLSGQQEMRPRSKRMVNATNGNLGDALSKLYVDEVFPPEAKAKCLEMVNNIKAAMHKRIDGLTWMSDETKKEAHMKLKKLKVKIGYPDEWKDYGSVEITKDNFLQNRWNANAFANSENFGKLGKPIDPNEWHMAASVVNAYYNPPANEIVFPAGILQPPFYNYKADEAVNYGGIGAVIGHEITHGFDDSGRKYNHEGQLKDWWTEEDGAEFERRAEVMVAQYNSFTVQDTLHVNGKLTLGENIADLGGMLIAYDALQMFYDKNGRPDNIDGMTPEQRFFMSQATLWRGKYRPELEQRLLIGDTHSPGKFRVNGPVSSMTAFYDAFGIKEGDALWRSEDERVDIW</sequence>
<organism evidence="10 11">
    <name type="scientific">Reichenbachiella carrageenanivorans</name>
    <dbReference type="NCBI Taxonomy" id="2979869"/>
    <lineage>
        <taxon>Bacteria</taxon>
        <taxon>Pseudomonadati</taxon>
        <taxon>Bacteroidota</taxon>
        <taxon>Cytophagia</taxon>
        <taxon>Cytophagales</taxon>
        <taxon>Reichenbachiellaceae</taxon>
        <taxon>Reichenbachiella</taxon>
    </lineage>
</organism>
<evidence type="ECO:0000256" key="6">
    <source>
        <dbReference type="ARBA" id="ARBA00022833"/>
    </source>
</evidence>
<dbReference type="InterPro" id="IPR018497">
    <property type="entry name" value="Peptidase_M13_C"/>
</dbReference>
<comment type="similarity">
    <text evidence="2">Belongs to the peptidase M13 family.</text>
</comment>
<evidence type="ECO:0000259" key="9">
    <source>
        <dbReference type="Pfam" id="PF05649"/>
    </source>
</evidence>
<keyword evidence="6" id="KW-0862">Zinc</keyword>
<evidence type="ECO:0000313" key="10">
    <source>
        <dbReference type="EMBL" id="UXX77946.1"/>
    </source>
</evidence>